<gene>
    <name evidence="9" type="ORF">DJ018_11625</name>
</gene>
<dbReference type="SMART" id="SM00387">
    <property type="entry name" value="HATPase_c"/>
    <property type="match status" value="1"/>
</dbReference>
<reference evidence="10" key="1">
    <citation type="submission" date="2018-05" db="EMBL/GenBank/DDBJ databases">
        <authorList>
            <person name="Li X."/>
        </authorList>
    </citation>
    <scope>NUCLEOTIDE SEQUENCE [LARGE SCALE GENOMIC DNA]</scope>
    <source>
        <strain evidence="10">YIM 73061</strain>
    </source>
</reference>
<dbReference type="EC" id="2.7.13.3" evidence="2"/>
<feature type="domain" description="Response regulatory" evidence="7">
    <location>
        <begin position="35"/>
        <end position="152"/>
    </location>
</feature>
<dbReference type="SUPFAM" id="SSF47384">
    <property type="entry name" value="Homodimeric domain of signal transducing histidine kinase"/>
    <property type="match status" value="1"/>
</dbReference>
<keyword evidence="10" id="KW-1185">Reference proteome</keyword>
<dbReference type="PROSITE" id="PS50110">
    <property type="entry name" value="RESPONSE_REGULATORY"/>
    <property type="match status" value="2"/>
</dbReference>
<feature type="domain" description="PAC" evidence="8">
    <location>
        <begin position="268"/>
        <end position="320"/>
    </location>
</feature>
<dbReference type="EMBL" id="QFYR01000002">
    <property type="protein sequence ID" value="RAK52825.1"/>
    <property type="molecule type" value="Genomic_DNA"/>
</dbReference>
<dbReference type="Pfam" id="PF00512">
    <property type="entry name" value="HisKA"/>
    <property type="match status" value="1"/>
</dbReference>
<dbReference type="Gene3D" id="3.30.450.20">
    <property type="entry name" value="PAS domain"/>
    <property type="match status" value="1"/>
</dbReference>
<dbReference type="InterPro" id="IPR005467">
    <property type="entry name" value="His_kinase_dom"/>
</dbReference>
<dbReference type="InterPro" id="IPR013655">
    <property type="entry name" value="PAS_fold_3"/>
</dbReference>
<dbReference type="CDD" id="cd00130">
    <property type="entry name" value="PAS"/>
    <property type="match status" value="1"/>
</dbReference>
<dbReference type="InterPro" id="IPR011006">
    <property type="entry name" value="CheY-like_superfamily"/>
</dbReference>
<dbReference type="Gene3D" id="3.30.565.10">
    <property type="entry name" value="Histidine kinase-like ATPase, C-terminal domain"/>
    <property type="match status" value="1"/>
</dbReference>
<sequence length="699" mass="76102">MTRAQSASASTWTPSQTAEPATSAPPDLSTPITARILIVDDDERNAFAAVQALEELGHELVVARSGEEALRRLLVEEFAVILLDLHMPGMDGYETAALIRTRKRTARTPIVFVTAIFRDEAHVFQAYSAGAVDVVFKPVDPFILKSKVSVLVDLYLKTEEVKRQSAYQQWLLDEHARVKAEKALTERALRRTEARQEAILQSLPIVFTSRSLEPPFAPQFVSEAIEEITGFPAHRFVDEAEFGVGRIHPDDIDAVIDAFAGAAETGRYSCEFRWLCADGQYRVLQDQGVLAPSMDGEPREIFGVILDATDRRMLEEQLTHARKMEAVGQLTGGVAHDFNNLLTVVLGNVDMLARKQEEEARRARRIDAIRQAAERGRDLTRQLLAFSRRQHLSPVTLDVNALIRDFAPLVRQAVGEAVTVELLLADEPCCAHVDPTQLETALLNLAVNARDAMPEGGLLSIQTAREAGDKGEQVVIAVSDTGVGMSPDVRERVFEPFFTTKEVGKGSGLGLSQVYGFVRQSEGEVRLESAPNHGTSFQLRLPASDAPAEDVRPEARQKTIEGGSERILVVEDDATVLSLTVDMLGALGYQVTTATNAAEALDVLNSAAEIDLLFTDVVMPGGVSGVSLARTARELRPGLQILLTSGFVGEGAVIENAEFPLLDKPYETALLAAKLRKLLDGEGGKKRRSGRGSSVAAAE</sequence>
<dbReference type="Pfam" id="PF00072">
    <property type="entry name" value="Response_reg"/>
    <property type="match status" value="2"/>
</dbReference>
<dbReference type="InterPro" id="IPR003594">
    <property type="entry name" value="HATPase_dom"/>
</dbReference>
<comment type="caution">
    <text evidence="9">The sequence shown here is derived from an EMBL/GenBank/DDBJ whole genome shotgun (WGS) entry which is preliminary data.</text>
</comment>
<name>A0A328AE50_9CAUL</name>
<keyword evidence="9" id="KW-0808">Transferase</keyword>
<feature type="region of interest" description="Disordered" evidence="5">
    <location>
        <begin position="1"/>
        <end position="28"/>
    </location>
</feature>
<dbReference type="SUPFAM" id="SSF55874">
    <property type="entry name" value="ATPase domain of HSP90 chaperone/DNA topoisomerase II/histidine kinase"/>
    <property type="match status" value="1"/>
</dbReference>
<accession>A0A328AE50</accession>
<evidence type="ECO:0000256" key="3">
    <source>
        <dbReference type="ARBA" id="ARBA00022553"/>
    </source>
</evidence>
<dbReference type="SMART" id="SM00448">
    <property type="entry name" value="REC"/>
    <property type="match status" value="2"/>
</dbReference>
<dbReference type="SUPFAM" id="SSF52172">
    <property type="entry name" value="CheY-like"/>
    <property type="match status" value="2"/>
</dbReference>
<dbReference type="PROSITE" id="PS50113">
    <property type="entry name" value="PAC"/>
    <property type="match status" value="1"/>
</dbReference>
<dbReference type="SMART" id="SM00388">
    <property type="entry name" value="HisKA"/>
    <property type="match status" value="1"/>
</dbReference>
<dbReference type="PRINTS" id="PR00344">
    <property type="entry name" value="BCTRLSENSOR"/>
</dbReference>
<dbReference type="Proteomes" id="UP000249725">
    <property type="component" value="Unassembled WGS sequence"/>
</dbReference>
<evidence type="ECO:0000256" key="5">
    <source>
        <dbReference type="SAM" id="MobiDB-lite"/>
    </source>
</evidence>
<evidence type="ECO:0000259" key="8">
    <source>
        <dbReference type="PROSITE" id="PS50113"/>
    </source>
</evidence>
<dbReference type="InterPro" id="IPR035965">
    <property type="entry name" value="PAS-like_dom_sf"/>
</dbReference>
<dbReference type="Gene3D" id="3.40.50.2300">
    <property type="match status" value="2"/>
</dbReference>
<feature type="compositionally biased region" description="Polar residues" evidence="5">
    <location>
        <begin position="1"/>
        <end position="20"/>
    </location>
</feature>
<dbReference type="PROSITE" id="PS50109">
    <property type="entry name" value="HIS_KIN"/>
    <property type="match status" value="1"/>
</dbReference>
<dbReference type="OrthoDB" id="7284568at2"/>
<comment type="catalytic activity">
    <reaction evidence="1">
        <text>ATP + protein L-histidine = ADP + protein N-phospho-L-histidine.</text>
        <dbReference type="EC" id="2.7.13.3"/>
    </reaction>
</comment>
<feature type="modified residue" description="4-aspartylphosphate" evidence="4">
    <location>
        <position position="84"/>
    </location>
</feature>
<dbReference type="AlphaFoldDB" id="A0A328AE50"/>
<evidence type="ECO:0000256" key="1">
    <source>
        <dbReference type="ARBA" id="ARBA00000085"/>
    </source>
</evidence>
<dbReference type="InterPro" id="IPR000700">
    <property type="entry name" value="PAS-assoc_C"/>
</dbReference>
<dbReference type="PANTHER" id="PTHR43065">
    <property type="entry name" value="SENSOR HISTIDINE KINASE"/>
    <property type="match status" value="1"/>
</dbReference>
<dbReference type="SMART" id="SM00086">
    <property type="entry name" value="PAC"/>
    <property type="match status" value="1"/>
</dbReference>
<dbReference type="Gene3D" id="1.10.287.130">
    <property type="match status" value="1"/>
</dbReference>
<dbReference type="InterPro" id="IPR000014">
    <property type="entry name" value="PAS"/>
</dbReference>
<dbReference type="InterPro" id="IPR001610">
    <property type="entry name" value="PAC"/>
</dbReference>
<dbReference type="NCBIfam" id="TIGR00229">
    <property type="entry name" value="sensory_box"/>
    <property type="match status" value="1"/>
</dbReference>
<dbReference type="CDD" id="cd17546">
    <property type="entry name" value="REC_hyHK_CKI1_RcsC-like"/>
    <property type="match status" value="1"/>
</dbReference>
<dbReference type="SUPFAM" id="SSF55785">
    <property type="entry name" value="PYP-like sensor domain (PAS domain)"/>
    <property type="match status" value="1"/>
</dbReference>
<dbReference type="InterPro" id="IPR001789">
    <property type="entry name" value="Sig_transdc_resp-reg_receiver"/>
</dbReference>
<dbReference type="InterPro" id="IPR004358">
    <property type="entry name" value="Sig_transdc_His_kin-like_C"/>
</dbReference>
<dbReference type="GO" id="GO:0000155">
    <property type="term" value="F:phosphorelay sensor kinase activity"/>
    <property type="evidence" value="ECO:0007669"/>
    <property type="project" value="InterPro"/>
</dbReference>
<protein>
    <recommendedName>
        <fullName evidence="2">histidine kinase</fullName>
        <ecNumber evidence="2">2.7.13.3</ecNumber>
    </recommendedName>
</protein>
<organism evidence="9 10">
    <name type="scientific">Phenylobacterium deserti</name>
    <dbReference type="NCBI Taxonomy" id="1914756"/>
    <lineage>
        <taxon>Bacteria</taxon>
        <taxon>Pseudomonadati</taxon>
        <taxon>Pseudomonadota</taxon>
        <taxon>Alphaproteobacteria</taxon>
        <taxon>Caulobacterales</taxon>
        <taxon>Caulobacteraceae</taxon>
        <taxon>Phenylobacterium</taxon>
    </lineage>
</organism>
<dbReference type="Pfam" id="PF02518">
    <property type="entry name" value="HATPase_c"/>
    <property type="match status" value="1"/>
</dbReference>
<evidence type="ECO:0000259" key="6">
    <source>
        <dbReference type="PROSITE" id="PS50109"/>
    </source>
</evidence>
<evidence type="ECO:0000313" key="10">
    <source>
        <dbReference type="Proteomes" id="UP000249725"/>
    </source>
</evidence>
<keyword evidence="3 4" id="KW-0597">Phosphoprotein</keyword>
<proteinExistence type="predicted"/>
<feature type="domain" description="Histidine kinase" evidence="6">
    <location>
        <begin position="333"/>
        <end position="545"/>
    </location>
</feature>
<dbReference type="Pfam" id="PF08447">
    <property type="entry name" value="PAS_3"/>
    <property type="match status" value="1"/>
</dbReference>
<feature type="domain" description="Response regulatory" evidence="7">
    <location>
        <begin position="566"/>
        <end position="679"/>
    </location>
</feature>
<dbReference type="RefSeq" id="WP_111515110.1">
    <property type="nucleotide sequence ID" value="NZ_QFYR01000002.1"/>
</dbReference>
<feature type="modified residue" description="4-aspartylphosphate" evidence="4">
    <location>
        <position position="616"/>
    </location>
</feature>
<dbReference type="CDD" id="cd00082">
    <property type="entry name" value="HisKA"/>
    <property type="match status" value="1"/>
</dbReference>
<evidence type="ECO:0000256" key="4">
    <source>
        <dbReference type="PROSITE-ProRule" id="PRU00169"/>
    </source>
</evidence>
<evidence type="ECO:0000256" key="2">
    <source>
        <dbReference type="ARBA" id="ARBA00012438"/>
    </source>
</evidence>
<evidence type="ECO:0000313" key="9">
    <source>
        <dbReference type="EMBL" id="RAK52825.1"/>
    </source>
</evidence>
<dbReference type="InterPro" id="IPR003661">
    <property type="entry name" value="HisK_dim/P_dom"/>
</dbReference>
<evidence type="ECO:0000259" key="7">
    <source>
        <dbReference type="PROSITE" id="PS50110"/>
    </source>
</evidence>
<keyword evidence="9" id="KW-0418">Kinase</keyword>
<dbReference type="InterPro" id="IPR036890">
    <property type="entry name" value="HATPase_C_sf"/>
</dbReference>
<dbReference type="InterPro" id="IPR036097">
    <property type="entry name" value="HisK_dim/P_sf"/>
</dbReference>
<dbReference type="PANTHER" id="PTHR43065:SF49">
    <property type="entry name" value="HISTIDINE KINASE"/>
    <property type="match status" value="1"/>
</dbReference>